<dbReference type="STRING" id="745776.DGo_CA1965"/>
<dbReference type="HOGENOM" id="CLU_1218181_0_0_0"/>
<reference evidence="1 2" key="1">
    <citation type="journal article" date="2012" name="PLoS ONE">
        <title>Genome sequence and transcriptome analysis of the radioresistant bacterium Deinococcus gobiensis: insights into the extreme environmental adaptations.</title>
        <authorList>
            <person name="Yuan M."/>
            <person name="Chen M."/>
            <person name="Zhang W."/>
            <person name="Lu W."/>
            <person name="Wang J."/>
            <person name="Yang M."/>
            <person name="Zhao P."/>
            <person name="Tang R."/>
            <person name="Li X."/>
            <person name="Hao Y."/>
            <person name="Zhou Z."/>
            <person name="Zhan Y."/>
            <person name="Yu H."/>
            <person name="Teng C."/>
            <person name="Yan Y."/>
            <person name="Ping S."/>
            <person name="Wang Y."/>
            <person name="Lin M."/>
        </authorList>
    </citation>
    <scope>NUCLEOTIDE SEQUENCE [LARGE SCALE GENOMIC DNA]</scope>
    <source>
        <strain evidence="1 2">I-0</strain>
    </source>
</reference>
<name>H8GXP0_DEIGI</name>
<evidence type="ECO:0000313" key="1">
    <source>
        <dbReference type="EMBL" id="AFD25892.1"/>
    </source>
</evidence>
<dbReference type="PATRIC" id="fig|745776.4.peg.2018"/>
<dbReference type="EMBL" id="CP002191">
    <property type="protein sequence ID" value="AFD25892.1"/>
    <property type="molecule type" value="Genomic_DNA"/>
</dbReference>
<keyword evidence="2" id="KW-1185">Reference proteome</keyword>
<dbReference type="eggNOG" id="COG3728">
    <property type="taxonomic scope" value="Bacteria"/>
</dbReference>
<organism evidence="1 2">
    <name type="scientific">Deinococcus gobiensis (strain DSM 21396 / JCM 16679 / CGMCC 1.7299 / I-0)</name>
    <dbReference type="NCBI Taxonomy" id="745776"/>
    <lineage>
        <taxon>Bacteria</taxon>
        <taxon>Thermotogati</taxon>
        <taxon>Deinococcota</taxon>
        <taxon>Deinococci</taxon>
        <taxon>Deinococcales</taxon>
        <taxon>Deinococcaceae</taxon>
        <taxon>Deinococcus</taxon>
    </lineage>
</organism>
<protein>
    <submittedName>
        <fullName evidence="1">Terminase small subunit</fullName>
    </submittedName>
</protein>
<dbReference type="Proteomes" id="UP000007575">
    <property type="component" value="Chromosome"/>
</dbReference>
<dbReference type="AlphaFoldDB" id="H8GXP0"/>
<dbReference type="GO" id="GO:0051276">
    <property type="term" value="P:chromosome organization"/>
    <property type="evidence" value="ECO:0007669"/>
    <property type="project" value="InterPro"/>
</dbReference>
<evidence type="ECO:0000313" key="2">
    <source>
        <dbReference type="Proteomes" id="UP000007575"/>
    </source>
</evidence>
<dbReference type="OrthoDB" id="66938at2"/>
<dbReference type="RefSeq" id="WP_014685375.1">
    <property type="nucleotide sequence ID" value="NC_017790.1"/>
</dbReference>
<dbReference type="KEGG" id="dgo:DGo_CA1965"/>
<sequence>MTQPDAPQPKTADELGAALLPRDRVLADTYLANWNKRLAGEAAKYSEKGKKYLDRFKREDVRAYIAARLSEEVMSAEEVLARLSARARLSGEDFFEQQAYEVSVYEDRPLQFKIDNLEAQVGQMLAYDPEVLKSRIERLQAEISELTVELALNPAATYRVQVGTETRYRTVPSLEAARQNGVLQFVEGAEYGPSGLKFKWADALRAQELLGKHHKLFTEKHEHSGRVGMVIGIDIVPPEGAQ</sequence>
<accession>H8GXP0</accession>
<proteinExistence type="predicted"/>
<gene>
    <name evidence="1" type="ordered locus">DGo_CA1965</name>
</gene>